<reference evidence="2 3" key="1">
    <citation type="journal article" date="2012" name="J. Bacteriol.">
        <title>Genome sequences of type strains of seven species of the marine bacterium Pseudoalteromonas.</title>
        <authorList>
            <person name="Xie B.B."/>
            <person name="Shu Y.L."/>
            <person name="Qin Q.L."/>
            <person name="Rong J.C."/>
            <person name="Zhang X.Y."/>
            <person name="Chen X.L."/>
            <person name="Shi M."/>
            <person name="He H.L."/>
            <person name="Zhou B.C."/>
            <person name="Zhang Y.Z."/>
        </authorList>
    </citation>
    <scope>NUCLEOTIDE SEQUENCE [LARGE SCALE GENOMIC DNA]</scope>
    <source>
        <strain evidence="2 3">A 37-1-2</strain>
    </source>
</reference>
<dbReference type="KEGG" id="part:PARC_a2764"/>
<sequence length="325" mass="38266">MNNNKKISSVFTYSYFWIAIIIPVSLSSLLMSFIFINDGLSIEWPNKETLSVFLEYMNVPLWILGSALPLATLATANFRALQFQSNLNYQKRTIERQEFEHKIDLYHKELTLFKEKFSAVIFNGNFKCIRPEDATLIFTRFYPKPTKKEDPYFEIDIEKIEYIYEFMKLFEAKVFEFGKIANTKRNKLKFINLLFPDFSEEQKIEQENSINIYTLKIIYLLGIMEATLLQVCHVTGIRHFSIGKEPITLIIKLIIDIYALQTSFLDDGESECSFYFSQKRQSALVDILNLWIKYSSISNVNRDKYTAEDFRNDCFITEVLRSQPR</sequence>
<keyword evidence="1" id="KW-0472">Membrane</keyword>
<gene>
    <name evidence="2" type="ORF">PARC_a2764</name>
</gene>
<dbReference type="AlphaFoldDB" id="A0A290S6C1"/>
<accession>A0A290S6C1</accession>
<organism evidence="2 3">
    <name type="scientific">Pseudoalteromonas arctica A 37-1-2</name>
    <dbReference type="NCBI Taxonomy" id="1117313"/>
    <lineage>
        <taxon>Bacteria</taxon>
        <taxon>Pseudomonadati</taxon>
        <taxon>Pseudomonadota</taxon>
        <taxon>Gammaproteobacteria</taxon>
        <taxon>Alteromonadales</taxon>
        <taxon>Pseudoalteromonadaceae</taxon>
        <taxon>Pseudoalteromonas</taxon>
    </lineage>
</organism>
<evidence type="ECO:0000256" key="1">
    <source>
        <dbReference type="SAM" id="Phobius"/>
    </source>
</evidence>
<dbReference type="Proteomes" id="UP000016505">
    <property type="component" value="Chromosome I"/>
</dbReference>
<evidence type="ECO:0000313" key="2">
    <source>
        <dbReference type="EMBL" id="ATC87215.1"/>
    </source>
</evidence>
<proteinExistence type="predicted"/>
<keyword evidence="1" id="KW-0812">Transmembrane</keyword>
<keyword evidence="1" id="KW-1133">Transmembrane helix</keyword>
<feature type="transmembrane region" description="Helical" evidence="1">
    <location>
        <begin position="56"/>
        <end position="78"/>
    </location>
</feature>
<name>A0A290S6C1_9GAMM</name>
<dbReference type="RefSeq" id="WP_010554673.1">
    <property type="nucleotide sequence ID" value="NZ_CP011025.1"/>
</dbReference>
<evidence type="ECO:0000313" key="3">
    <source>
        <dbReference type="Proteomes" id="UP000016505"/>
    </source>
</evidence>
<dbReference type="EMBL" id="CP011025">
    <property type="protein sequence ID" value="ATC87215.1"/>
    <property type="molecule type" value="Genomic_DNA"/>
</dbReference>
<feature type="transmembrane region" description="Helical" evidence="1">
    <location>
        <begin position="12"/>
        <end position="36"/>
    </location>
</feature>
<protein>
    <submittedName>
        <fullName evidence="2">Uncharacterized protein</fullName>
    </submittedName>
</protein>